<evidence type="ECO:0000313" key="4">
    <source>
        <dbReference type="Proteomes" id="UP000250143"/>
    </source>
</evidence>
<gene>
    <name evidence="3" type="ORF">CPQ89_03195</name>
    <name evidence="2" type="ORF">CPS94_09530</name>
</gene>
<evidence type="ECO:0000313" key="5">
    <source>
        <dbReference type="Proteomes" id="UP000250153"/>
    </source>
</evidence>
<organism evidence="2 5">
    <name type="scientific">Ligilactobacillus murinus</name>
    <dbReference type="NCBI Taxonomy" id="1622"/>
    <lineage>
        <taxon>Bacteria</taxon>
        <taxon>Bacillati</taxon>
        <taxon>Bacillota</taxon>
        <taxon>Bacilli</taxon>
        <taxon>Lactobacillales</taxon>
        <taxon>Lactobacillaceae</taxon>
        <taxon>Ligilactobacillus</taxon>
    </lineage>
</organism>
<dbReference type="GeneID" id="48467390"/>
<keyword evidence="1" id="KW-0812">Transmembrane</keyword>
<dbReference type="KEGG" id="lmur:CPS94_09530"/>
<keyword evidence="1" id="KW-1133">Transmembrane helix</keyword>
<sequence>MLHTLKKSRIYLSIFLLAFVLLNTILFITGFAPFGNKSLAIMDASIQYLDFFAYWKDVLLGR</sequence>
<dbReference type="Proteomes" id="UP000250153">
    <property type="component" value="Chromosome"/>
</dbReference>
<evidence type="ECO:0000256" key="1">
    <source>
        <dbReference type="SAM" id="Phobius"/>
    </source>
</evidence>
<dbReference type="RefSeq" id="WP_112194026.1">
    <property type="nucleotide sequence ID" value="NZ_CP023565.1"/>
</dbReference>
<dbReference type="AlphaFoldDB" id="A0AAD0L4Q2"/>
<keyword evidence="4" id="KW-1185">Reference proteome</keyword>
<reference evidence="4 5" key="1">
    <citation type="submission" date="2017-09" db="EMBL/GenBank/DDBJ databases">
        <title>Predominant Lactobacillus spp. isolated from feces of mice subjected to short-term calorie restriction.</title>
        <authorList>
            <person name="Zhang C."/>
            <person name="Zhao L."/>
            <person name="Pan F."/>
        </authorList>
    </citation>
    <scope>NUCLEOTIDE SEQUENCE [LARGE SCALE GENOMIC DNA]</scope>
    <source>
        <strain evidence="3 4">CR141</strain>
        <strain evidence="2 5">CR147</strain>
    </source>
</reference>
<feature type="transmembrane region" description="Helical" evidence="1">
    <location>
        <begin position="12"/>
        <end position="32"/>
    </location>
</feature>
<name>A0AAD0L4Q2_9LACO</name>
<accession>A0AAD0L4Q2</accession>
<dbReference type="EMBL" id="CP023565">
    <property type="protein sequence ID" value="AWZ39145.1"/>
    <property type="molecule type" value="Genomic_DNA"/>
</dbReference>
<keyword evidence="1" id="KW-0472">Membrane</keyword>
<evidence type="ECO:0000313" key="3">
    <source>
        <dbReference type="EMBL" id="AWZ40114.1"/>
    </source>
</evidence>
<dbReference type="Proteomes" id="UP000250143">
    <property type="component" value="Chromosome"/>
</dbReference>
<evidence type="ECO:0000313" key="2">
    <source>
        <dbReference type="EMBL" id="AWZ39145.1"/>
    </source>
</evidence>
<proteinExistence type="predicted"/>
<protein>
    <submittedName>
        <fullName evidence="2">Uncharacterized protein</fullName>
    </submittedName>
</protein>
<dbReference type="EMBL" id="CP023566">
    <property type="protein sequence ID" value="AWZ40114.1"/>
    <property type="molecule type" value="Genomic_DNA"/>
</dbReference>